<dbReference type="InterPro" id="IPR011528">
    <property type="entry name" value="NERD"/>
</dbReference>
<evidence type="ECO:0000313" key="4">
    <source>
        <dbReference type="Proteomes" id="UP001321486"/>
    </source>
</evidence>
<keyword evidence="1" id="KW-0812">Transmembrane</keyword>
<dbReference type="EMBL" id="AP027732">
    <property type="protein sequence ID" value="BDZ48639.1"/>
    <property type="molecule type" value="Genomic_DNA"/>
</dbReference>
<accession>A0ABN6XUR1</accession>
<dbReference type="Pfam" id="PF08378">
    <property type="entry name" value="NERD"/>
    <property type="match status" value="1"/>
</dbReference>
<reference evidence="4" key="1">
    <citation type="journal article" date="2019" name="Int. J. Syst. Evol. Microbiol.">
        <title>The Global Catalogue of Microorganisms (GCM) 10K type strain sequencing project: providing services to taxonomists for standard genome sequencing and annotation.</title>
        <authorList>
            <consortium name="The Broad Institute Genomics Platform"/>
            <consortium name="The Broad Institute Genome Sequencing Center for Infectious Disease"/>
            <person name="Wu L."/>
            <person name="Ma J."/>
        </authorList>
    </citation>
    <scope>NUCLEOTIDE SEQUENCE [LARGE SCALE GENOMIC DNA]</scope>
    <source>
        <strain evidence="4">NBRC 108728</strain>
    </source>
</reference>
<organism evidence="3 4">
    <name type="scientific">Frondihabitans sucicola</name>
    <dbReference type="NCBI Taxonomy" id="1268041"/>
    <lineage>
        <taxon>Bacteria</taxon>
        <taxon>Bacillati</taxon>
        <taxon>Actinomycetota</taxon>
        <taxon>Actinomycetes</taxon>
        <taxon>Micrococcales</taxon>
        <taxon>Microbacteriaceae</taxon>
        <taxon>Frondihabitans</taxon>
    </lineage>
</organism>
<feature type="domain" description="NERD" evidence="2">
    <location>
        <begin position="50"/>
        <end position="162"/>
    </location>
</feature>
<keyword evidence="1" id="KW-0472">Membrane</keyword>
<dbReference type="PROSITE" id="PS50965">
    <property type="entry name" value="NERD"/>
    <property type="match status" value="1"/>
</dbReference>
<gene>
    <name evidence="3" type="ORF">GCM10025867_08800</name>
</gene>
<evidence type="ECO:0000313" key="3">
    <source>
        <dbReference type="EMBL" id="BDZ48639.1"/>
    </source>
</evidence>
<name>A0ABN6XUR1_9MICO</name>
<evidence type="ECO:0000259" key="2">
    <source>
        <dbReference type="PROSITE" id="PS50965"/>
    </source>
</evidence>
<feature type="transmembrane region" description="Helical" evidence="1">
    <location>
        <begin position="240"/>
        <end position="262"/>
    </location>
</feature>
<proteinExistence type="predicted"/>
<dbReference type="Proteomes" id="UP001321486">
    <property type="component" value="Chromosome"/>
</dbReference>
<keyword evidence="1" id="KW-1133">Transmembrane helix</keyword>
<protein>
    <recommendedName>
        <fullName evidence="2">NERD domain-containing protein</fullName>
    </recommendedName>
</protein>
<sequence>MSDLTLSSRVPGESLMAALRDAIGPEAPPSFAARLFGRHPIPSSARSWYVGLLGEQAVAERLLRLPEGWLVLHSVPVGDRGSDIDHVLVSPSGRVVTVNTKHSPGGKVWVSPKAFLVNGQRQPYLRNSSHEAARAAKLLSAAAGGTVDVLAVIVTVGATLTHKGEPKDVAVVTLDQLVRFLIRTVSPPRGSISGELVRHAVLQPRTWAPRQPVPTPSVEDTEWFVGLRERVRVAARRRTAWVLGAALAALGLPVTAVVLTVAGTGLHR</sequence>
<evidence type="ECO:0000256" key="1">
    <source>
        <dbReference type="SAM" id="Phobius"/>
    </source>
</evidence>
<keyword evidence="4" id="KW-1185">Reference proteome</keyword>